<feature type="transmembrane region" description="Helical" evidence="12">
    <location>
        <begin position="197"/>
        <end position="217"/>
    </location>
</feature>
<feature type="transmembrane region" description="Helical" evidence="12">
    <location>
        <begin position="229"/>
        <end position="247"/>
    </location>
</feature>
<dbReference type="AlphaFoldDB" id="A0A5C6ZMC2"/>
<dbReference type="InterPro" id="IPR006036">
    <property type="entry name" value="K_uptake_TrkA"/>
</dbReference>
<gene>
    <name evidence="14" type="ORF">ESY86_04850</name>
</gene>
<keyword evidence="6" id="KW-0633">Potassium transport</keyword>
<feature type="transmembrane region" description="Helical" evidence="12">
    <location>
        <begin position="309"/>
        <end position="332"/>
    </location>
</feature>
<feature type="transmembrane region" description="Helical" evidence="12">
    <location>
        <begin position="339"/>
        <end position="361"/>
    </location>
</feature>
<evidence type="ECO:0000256" key="3">
    <source>
        <dbReference type="ARBA" id="ARBA00022448"/>
    </source>
</evidence>
<feature type="domain" description="RCK N-terminal" evidence="13">
    <location>
        <begin position="416"/>
        <end position="540"/>
    </location>
</feature>
<keyword evidence="15" id="KW-1185">Reference proteome</keyword>
<feature type="transmembrane region" description="Helical" evidence="12">
    <location>
        <begin position="144"/>
        <end position="170"/>
    </location>
</feature>
<name>A0A5C6ZMC2_9FLAO</name>
<dbReference type="Pfam" id="PF02254">
    <property type="entry name" value="TrkA_N"/>
    <property type="match status" value="1"/>
</dbReference>
<dbReference type="InterPro" id="IPR036291">
    <property type="entry name" value="NAD(P)-bd_dom_sf"/>
</dbReference>
<dbReference type="NCBIfam" id="TIGR00932">
    <property type="entry name" value="2a37"/>
    <property type="match status" value="1"/>
</dbReference>
<dbReference type="GO" id="GO:0012505">
    <property type="term" value="C:endomembrane system"/>
    <property type="evidence" value="ECO:0007669"/>
    <property type="project" value="UniProtKB-SubCell"/>
</dbReference>
<evidence type="ECO:0000256" key="4">
    <source>
        <dbReference type="ARBA" id="ARBA00022449"/>
    </source>
</evidence>
<feature type="transmembrane region" description="Helical" evidence="12">
    <location>
        <begin position="87"/>
        <end position="109"/>
    </location>
</feature>
<dbReference type="Gene3D" id="1.20.1530.20">
    <property type="match status" value="1"/>
</dbReference>
<keyword evidence="3" id="KW-0813">Transport</keyword>
<dbReference type="InterPro" id="IPR006153">
    <property type="entry name" value="Cation/H_exchanger_TM"/>
</dbReference>
<dbReference type="FunFam" id="3.40.50.720:FF:000036">
    <property type="entry name" value="Glutathione-regulated potassium-efflux system protein KefB"/>
    <property type="match status" value="1"/>
</dbReference>
<keyword evidence="5" id="KW-1003">Cell membrane</keyword>
<dbReference type="EMBL" id="VORO01000004">
    <property type="protein sequence ID" value="TXD90083.1"/>
    <property type="molecule type" value="Genomic_DNA"/>
</dbReference>
<proteinExistence type="inferred from homology"/>
<feature type="transmembrane region" description="Helical" evidence="12">
    <location>
        <begin position="373"/>
        <end position="391"/>
    </location>
</feature>
<dbReference type="OrthoDB" id="9781411at2"/>
<comment type="similarity">
    <text evidence="2">Belongs to the monovalent cation:proton antiporter 2 (CPA2) transporter (TC 2.A.37) family.</text>
</comment>
<dbReference type="RefSeq" id="WP_147085476.1">
    <property type="nucleotide sequence ID" value="NZ_VORM01000004.1"/>
</dbReference>
<keyword evidence="9 12" id="KW-1133">Transmembrane helix</keyword>
<evidence type="ECO:0000259" key="13">
    <source>
        <dbReference type="PROSITE" id="PS51201"/>
    </source>
</evidence>
<evidence type="ECO:0000256" key="1">
    <source>
        <dbReference type="ARBA" id="ARBA00004127"/>
    </source>
</evidence>
<dbReference type="SUPFAM" id="SSF51735">
    <property type="entry name" value="NAD(P)-binding Rossmann-fold domains"/>
    <property type="match status" value="1"/>
</dbReference>
<organism evidence="14 15">
    <name type="scientific">Subsaximicrobium wynnwilliamsii</name>
    <dbReference type="NCBI Taxonomy" id="291179"/>
    <lineage>
        <taxon>Bacteria</taxon>
        <taxon>Pseudomonadati</taxon>
        <taxon>Bacteroidota</taxon>
        <taxon>Flavobacteriia</taxon>
        <taxon>Flavobacteriales</taxon>
        <taxon>Flavobacteriaceae</taxon>
        <taxon>Subsaximicrobium</taxon>
    </lineage>
</organism>
<feature type="transmembrane region" description="Helical" evidence="12">
    <location>
        <begin position="56"/>
        <end position="75"/>
    </location>
</feature>
<feature type="transmembrane region" description="Helical" evidence="12">
    <location>
        <begin position="31"/>
        <end position="50"/>
    </location>
</feature>
<evidence type="ECO:0000256" key="12">
    <source>
        <dbReference type="SAM" id="Phobius"/>
    </source>
</evidence>
<dbReference type="PANTHER" id="PTHR46157">
    <property type="entry name" value="K(+) EFFLUX ANTIPORTER 3, CHLOROPLASTIC"/>
    <property type="match status" value="1"/>
</dbReference>
<evidence type="ECO:0000256" key="10">
    <source>
        <dbReference type="ARBA" id="ARBA00023065"/>
    </source>
</evidence>
<dbReference type="GO" id="GO:0015297">
    <property type="term" value="F:antiporter activity"/>
    <property type="evidence" value="ECO:0007669"/>
    <property type="project" value="UniProtKB-KW"/>
</dbReference>
<dbReference type="PRINTS" id="PR00335">
    <property type="entry name" value="KUPTAKETRKA"/>
</dbReference>
<evidence type="ECO:0000256" key="11">
    <source>
        <dbReference type="ARBA" id="ARBA00023136"/>
    </source>
</evidence>
<keyword evidence="7 12" id="KW-0812">Transmembrane</keyword>
<dbReference type="InterPro" id="IPR038770">
    <property type="entry name" value="Na+/solute_symporter_sf"/>
</dbReference>
<reference evidence="14 15" key="1">
    <citation type="submission" date="2019-08" db="EMBL/GenBank/DDBJ databases">
        <title>Genomes of Subsaximicrobium wynnwilliamsii strains.</title>
        <authorList>
            <person name="Bowman J.P."/>
        </authorList>
    </citation>
    <scope>NUCLEOTIDE SEQUENCE [LARGE SCALE GENOMIC DNA]</scope>
    <source>
        <strain evidence="14 15">2-80-2</strain>
    </source>
</reference>
<comment type="subcellular location">
    <subcellularLocation>
        <location evidence="1">Endomembrane system</location>
        <topology evidence="1">Multi-pass membrane protein</topology>
    </subcellularLocation>
</comment>
<dbReference type="InterPro" id="IPR003148">
    <property type="entry name" value="RCK_N"/>
</dbReference>
<evidence type="ECO:0000256" key="6">
    <source>
        <dbReference type="ARBA" id="ARBA00022538"/>
    </source>
</evidence>
<evidence type="ECO:0000256" key="8">
    <source>
        <dbReference type="ARBA" id="ARBA00022958"/>
    </source>
</evidence>
<evidence type="ECO:0000256" key="2">
    <source>
        <dbReference type="ARBA" id="ARBA00005551"/>
    </source>
</evidence>
<dbReference type="Pfam" id="PF00999">
    <property type="entry name" value="Na_H_Exchanger"/>
    <property type="match status" value="1"/>
</dbReference>
<dbReference type="GO" id="GO:0015079">
    <property type="term" value="F:potassium ion transmembrane transporter activity"/>
    <property type="evidence" value="ECO:0007669"/>
    <property type="project" value="InterPro"/>
</dbReference>
<evidence type="ECO:0000313" key="15">
    <source>
        <dbReference type="Proteomes" id="UP000321578"/>
    </source>
</evidence>
<protein>
    <submittedName>
        <fullName evidence="14">Potassium transporter</fullName>
    </submittedName>
</protein>
<sequence length="616" mass="68026">MSGSFLLQAIVFLAGAVICVPLAKKLGLSSVIGYLFGGMLIGPYILGFVGHEGEDIMEFAEFGVVMMLFLIGLEIEPRSFWKMRKTILGLGMSQVFGTILLTYLVCYAFGLDWNIALTIAMAVALSSTAITLQTNKEKGLMNTIYGASSFSILLFQDIIVIVMLGVLPLLSNVSATLPEEGTGTTHVNLLNNLPLPLQAVGIFTSIVLIVLAGRYVIVPVLRLVARSGVRELLVASALLIVVAISYLMELVGLSPALGAFLGGVVLATSEFKHELESTLDPIKGLLLGLFFMAVGASINFIVIGEQPLLITSLVLGVIALKAFVLFVVGWIFKLKIDQRLLLTVGLAQIGEFAFVVLSFAFQLNIFTREQLDILLVVTALTMTLTPIIWILNERLVLPRVGTKESEKRPMDQIEKQHKVLLLGFGHFGSTVGRFLRAHGVQTTVIDSNSNRVDYLRKMGFEVYYGDVSRIDLLESAGIADADFLISAIDDPDVNLSLMRKLKEKYPKLKLMVRAKNRYDAYEFFNMGIENIYRESFETSVRLASDVLYFMGFDQTATEEQAQKFIRLDNESFSRLAASANNRKDYIFKARQEIALQERLLDEDLNLGSSDLAKHKN</sequence>
<dbReference type="PROSITE" id="PS51201">
    <property type="entry name" value="RCK_N"/>
    <property type="match status" value="1"/>
</dbReference>
<accession>A0A5C6ZMC2</accession>
<comment type="caution">
    <text evidence="14">The sequence shown here is derived from an EMBL/GenBank/DDBJ whole genome shotgun (WGS) entry which is preliminary data.</text>
</comment>
<keyword evidence="11 12" id="KW-0472">Membrane</keyword>
<dbReference type="Proteomes" id="UP000321578">
    <property type="component" value="Unassembled WGS sequence"/>
</dbReference>
<evidence type="ECO:0000256" key="9">
    <source>
        <dbReference type="ARBA" id="ARBA00022989"/>
    </source>
</evidence>
<dbReference type="Gene3D" id="3.40.50.720">
    <property type="entry name" value="NAD(P)-binding Rossmann-like Domain"/>
    <property type="match status" value="1"/>
</dbReference>
<evidence type="ECO:0000256" key="7">
    <source>
        <dbReference type="ARBA" id="ARBA00022692"/>
    </source>
</evidence>
<keyword evidence="8" id="KW-0630">Potassium</keyword>
<keyword evidence="10" id="KW-0406">Ion transport</keyword>
<feature type="transmembrane region" description="Helical" evidence="12">
    <location>
        <begin position="6"/>
        <end position="24"/>
    </location>
</feature>
<dbReference type="GO" id="GO:1902600">
    <property type="term" value="P:proton transmembrane transport"/>
    <property type="evidence" value="ECO:0007669"/>
    <property type="project" value="InterPro"/>
</dbReference>
<feature type="transmembrane region" description="Helical" evidence="12">
    <location>
        <begin position="115"/>
        <end position="132"/>
    </location>
</feature>
<dbReference type="InterPro" id="IPR004771">
    <property type="entry name" value="K/H_exchanger"/>
</dbReference>
<evidence type="ECO:0000313" key="14">
    <source>
        <dbReference type="EMBL" id="TXD90083.1"/>
    </source>
</evidence>
<feature type="transmembrane region" description="Helical" evidence="12">
    <location>
        <begin position="284"/>
        <end position="303"/>
    </location>
</feature>
<evidence type="ECO:0000256" key="5">
    <source>
        <dbReference type="ARBA" id="ARBA00022475"/>
    </source>
</evidence>
<dbReference type="GO" id="GO:0005886">
    <property type="term" value="C:plasma membrane"/>
    <property type="evidence" value="ECO:0007669"/>
    <property type="project" value="InterPro"/>
</dbReference>
<dbReference type="PANTHER" id="PTHR46157:SF4">
    <property type="entry name" value="K(+) EFFLUX ANTIPORTER 3, CHLOROPLASTIC"/>
    <property type="match status" value="1"/>
</dbReference>
<keyword evidence="4" id="KW-0050">Antiport</keyword>